<reference evidence="3" key="1">
    <citation type="submission" date="2023-10" db="EMBL/GenBank/DDBJ databases">
        <authorList>
            <person name="Chen Y."/>
            <person name="Shah S."/>
            <person name="Dougan E. K."/>
            <person name="Thang M."/>
            <person name="Chan C."/>
        </authorList>
    </citation>
    <scope>NUCLEOTIDE SEQUENCE [LARGE SCALE GENOMIC DNA]</scope>
</reference>
<evidence type="ECO:0000313" key="4">
    <source>
        <dbReference type="Proteomes" id="UP001189429"/>
    </source>
</evidence>
<keyword evidence="4" id="KW-1185">Reference proteome</keyword>
<keyword evidence="2" id="KW-0472">Membrane</keyword>
<feature type="compositionally biased region" description="Basic and acidic residues" evidence="1">
    <location>
        <begin position="329"/>
        <end position="340"/>
    </location>
</feature>
<feature type="non-terminal residue" evidence="3">
    <location>
        <position position="1"/>
    </location>
</feature>
<feature type="region of interest" description="Disordered" evidence="1">
    <location>
        <begin position="304"/>
        <end position="346"/>
    </location>
</feature>
<keyword evidence="2" id="KW-1133">Transmembrane helix</keyword>
<organism evidence="3 4">
    <name type="scientific">Prorocentrum cordatum</name>
    <dbReference type="NCBI Taxonomy" id="2364126"/>
    <lineage>
        <taxon>Eukaryota</taxon>
        <taxon>Sar</taxon>
        <taxon>Alveolata</taxon>
        <taxon>Dinophyceae</taxon>
        <taxon>Prorocentrales</taxon>
        <taxon>Prorocentraceae</taxon>
        <taxon>Prorocentrum</taxon>
    </lineage>
</organism>
<comment type="caution">
    <text evidence="3">The sequence shown here is derived from an EMBL/GenBank/DDBJ whole genome shotgun (WGS) entry which is preliminary data.</text>
</comment>
<feature type="transmembrane region" description="Helical" evidence="2">
    <location>
        <begin position="221"/>
        <end position="245"/>
    </location>
</feature>
<proteinExistence type="predicted"/>
<keyword evidence="2" id="KW-0812">Transmembrane</keyword>
<protein>
    <submittedName>
        <fullName evidence="3">Uncharacterized protein</fullName>
    </submittedName>
</protein>
<dbReference type="Proteomes" id="UP001189429">
    <property type="component" value="Unassembled WGS sequence"/>
</dbReference>
<sequence length="346" mass="35346">LLQEALAEGPAGDGGPSAAPLRRGVEGLLAGARAAAPDAAADEALARAAREEVVTALEEEPQLVLDLLGELREEERSRLLDLAEQSGVLPRERRGAVEAVVMPGAHAEQLGWILKVAVLLYTHSWVLPATPAVEFAAAYLLVGSSACSNGFVAWLRCDAALAVLAAAALYVACSNFRAVYHRARLDPAGEAARALQAWKLGDLEEAAEVLEMGPEELRAGAAGLGAAALVLSLGAVGAVVGALKLVQATLAFSCSPAAWLVCGAFAALRLGTFVALCYLAALAHGLLARGGGLGAQGRGSYGSTGSNSSAAPRRGSASSAANSQAEDAPAERAWTRRASGERAVWV</sequence>
<gene>
    <name evidence="3" type="ORF">PCOR1329_LOCUS36231</name>
</gene>
<feature type="transmembrane region" description="Helical" evidence="2">
    <location>
        <begin position="257"/>
        <end position="281"/>
    </location>
</feature>
<feature type="compositionally biased region" description="Low complexity" evidence="1">
    <location>
        <begin position="305"/>
        <end position="323"/>
    </location>
</feature>
<name>A0ABN9T735_9DINO</name>
<evidence type="ECO:0000256" key="2">
    <source>
        <dbReference type="SAM" id="Phobius"/>
    </source>
</evidence>
<accession>A0ABN9T735</accession>
<evidence type="ECO:0000313" key="3">
    <source>
        <dbReference type="EMBL" id="CAK0840901.1"/>
    </source>
</evidence>
<feature type="transmembrane region" description="Helical" evidence="2">
    <location>
        <begin position="151"/>
        <end position="172"/>
    </location>
</feature>
<dbReference type="EMBL" id="CAUYUJ010014409">
    <property type="protein sequence ID" value="CAK0840901.1"/>
    <property type="molecule type" value="Genomic_DNA"/>
</dbReference>
<feature type="region of interest" description="Disordered" evidence="1">
    <location>
        <begin position="1"/>
        <end position="20"/>
    </location>
</feature>
<evidence type="ECO:0000256" key="1">
    <source>
        <dbReference type="SAM" id="MobiDB-lite"/>
    </source>
</evidence>